<organism evidence="3 4">
    <name type="scientific">Pseudomonas fakonensis</name>
    <dbReference type="NCBI Taxonomy" id="2842355"/>
    <lineage>
        <taxon>Bacteria</taxon>
        <taxon>Pseudomonadati</taxon>
        <taxon>Pseudomonadota</taxon>
        <taxon>Gammaproteobacteria</taxon>
        <taxon>Pseudomonadales</taxon>
        <taxon>Pseudomonadaceae</taxon>
        <taxon>Pseudomonas</taxon>
    </lineage>
</organism>
<evidence type="ECO:0000259" key="2">
    <source>
        <dbReference type="Pfam" id="PF16220"/>
    </source>
</evidence>
<evidence type="ECO:0000259" key="1">
    <source>
        <dbReference type="Pfam" id="PF04773"/>
    </source>
</evidence>
<protein>
    <submittedName>
        <fullName evidence="3">FecR domain-containing protein</fullName>
    </submittedName>
</protein>
<dbReference type="EMBL" id="CP077076">
    <property type="protein sequence ID" value="QXH54257.1"/>
    <property type="molecule type" value="Genomic_DNA"/>
</dbReference>
<feature type="domain" description="FecR N-terminal" evidence="2">
    <location>
        <begin position="8"/>
        <end position="48"/>
    </location>
</feature>
<evidence type="ECO:0000313" key="3">
    <source>
        <dbReference type="EMBL" id="QXH54257.1"/>
    </source>
</evidence>
<dbReference type="Proteomes" id="UP001046350">
    <property type="component" value="Chromosome"/>
</dbReference>
<dbReference type="InterPro" id="IPR032623">
    <property type="entry name" value="FecR_N"/>
</dbReference>
<evidence type="ECO:0000313" key="4">
    <source>
        <dbReference type="Proteomes" id="UP001046350"/>
    </source>
</evidence>
<accession>A0ABX8NDS5</accession>
<dbReference type="Pfam" id="PF16220">
    <property type="entry name" value="DUF4880"/>
    <property type="match status" value="1"/>
</dbReference>
<sequence length="323" mass="35036">MRVAGIEEQAAEWVLRLGEGALDAGEQAELDDWLLADPRHQATLQRMQGVIHQLQGLREQRGPVSAALAAGNLPARRTPAARRTLLGLALAAALLGGLQLGGVQPQVWLADARTAPAEWRSLALEDGSQVTLAGNSAVDLQFTAGERRLRLLRGQVLVDVAHDPARPFVVQTDEGSFRALGTRFVVSEGAGRSELTMLESRVEARSAEAGGYIVAGRGERAWVERERVGPLPAIDPQRIDLAWQQHQLVADGLPLDQVLDALAAQRRGLLRFDRAALHGIKVSAVLPLDDSERALQLLAEALPVQVRRFGPWWTSVERVPAKN</sequence>
<keyword evidence="4" id="KW-1185">Reference proteome</keyword>
<dbReference type="PANTHER" id="PTHR30273:SF2">
    <property type="entry name" value="PROTEIN FECR"/>
    <property type="match status" value="1"/>
</dbReference>
<gene>
    <name evidence="3" type="ORF">KSS94_22505</name>
</gene>
<dbReference type="PIRSF" id="PIRSF018266">
    <property type="entry name" value="FecR"/>
    <property type="match status" value="1"/>
</dbReference>
<dbReference type="Pfam" id="PF04773">
    <property type="entry name" value="FecR"/>
    <property type="match status" value="1"/>
</dbReference>
<name>A0ABX8NDS5_9PSED</name>
<dbReference type="InterPro" id="IPR012373">
    <property type="entry name" value="Ferrdict_sens_TM"/>
</dbReference>
<dbReference type="PANTHER" id="PTHR30273">
    <property type="entry name" value="PERIPLASMIC SIGNAL SENSOR AND SIGMA FACTOR ACTIVATOR FECR-RELATED"/>
    <property type="match status" value="1"/>
</dbReference>
<feature type="domain" description="FecR protein" evidence="1">
    <location>
        <begin position="111"/>
        <end position="203"/>
    </location>
</feature>
<reference evidence="3" key="1">
    <citation type="journal article" date="2021" name="Microorganisms">
        <title>The Ever-Expanding Pseudomonas Genus: Description of 43 New Species and Partition of the Pseudomonas putida Group.</title>
        <authorList>
            <person name="Girard L."/>
            <person name="Lood C."/>
            <person name="Hofte M."/>
            <person name="Vandamme P."/>
            <person name="Rokni-Zadeh H."/>
            <person name="van Noort V."/>
            <person name="Lavigne R."/>
            <person name="De Mot R."/>
        </authorList>
    </citation>
    <scope>NUCLEOTIDE SEQUENCE</scope>
    <source>
        <strain evidence="3">COW40</strain>
    </source>
</reference>
<dbReference type="InterPro" id="IPR006860">
    <property type="entry name" value="FecR"/>
</dbReference>
<proteinExistence type="predicted"/>